<dbReference type="GO" id="GO:0000262">
    <property type="term" value="C:mitochondrial chromosome"/>
    <property type="evidence" value="ECO:0007669"/>
    <property type="project" value="InterPro"/>
</dbReference>
<dbReference type="HOGENOM" id="CLU_028692_0_1_1"/>
<dbReference type="OrthoDB" id="17164at2759"/>
<keyword evidence="5" id="KW-0809">Transit peptide</keyword>
<dbReference type="OMA" id="GSSHITM"/>
<sequence length="300" mass="32072">MPALVVRSLRPAARRLTTSLSASTPASVSATRSASTTTMRAPAQPVASKSATTKAAPRPYVRAAKPATYSARSKTAAAAAASPAPPKAQAADPEAATAPSSTAAEDLPPLPDAPPATYNPDAPPVDWSSSFHGLSTTAFSPETARILMAPIEPDDIEMKPDGIIYLPEIKYRRILNLAFGPGGWGLAPRGELAVGDKIVSREYALVVGGRFVGQARGECGYFGGDDGVTTAGEGCKSNALMRCCKDLGIASELWDPRFIRRFKEKYCREVWVEHVATKKRRQIWVRNDCPPVYPYTLVKK</sequence>
<accession>S3CL56</accession>
<gene>
    <name evidence="11" type="ORF">F503_07854</name>
</gene>
<name>S3CL56_OPHP1</name>
<keyword evidence="8" id="KW-0234">DNA repair</keyword>
<dbReference type="eggNOG" id="ENOG502RXU4">
    <property type="taxonomic scope" value="Eukaryota"/>
</dbReference>
<comment type="subcellular location">
    <subcellularLocation>
        <location evidence="1">Mitochondrion matrix</location>
        <location evidence="1">Mitochondrion nucleoid</location>
    </subcellularLocation>
</comment>
<dbReference type="VEuPathDB" id="FungiDB:F503_07854"/>
<dbReference type="PANTHER" id="PTHR31404">
    <property type="entry name" value="MITOCHONDRIAL GENOME MAINTENANCE PROTEIN MGM101"/>
    <property type="match status" value="1"/>
</dbReference>
<feature type="region of interest" description="Disordered" evidence="10">
    <location>
        <begin position="1"/>
        <end position="124"/>
    </location>
</feature>
<dbReference type="GO" id="GO:0036297">
    <property type="term" value="P:interstrand cross-link repair"/>
    <property type="evidence" value="ECO:0007669"/>
    <property type="project" value="TreeGrafter"/>
</dbReference>
<evidence type="ECO:0000256" key="4">
    <source>
        <dbReference type="ARBA" id="ARBA00022763"/>
    </source>
</evidence>
<keyword evidence="9" id="KW-1135">Mitochondrion nucleoid</keyword>
<organism evidence="11 12">
    <name type="scientific">Ophiostoma piceae (strain UAMH 11346)</name>
    <name type="common">Sap stain fungus</name>
    <dbReference type="NCBI Taxonomy" id="1262450"/>
    <lineage>
        <taxon>Eukaryota</taxon>
        <taxon>Fungi</taxon>
        <taxon>Dikarya</taxon>
        <taxon>Ascomycota</taxon>
        <taxon>Pezizomycotina</taxon>
        <taxon>Sordariomycetes</taxon>
        <taxon>Sordariomycetidae</taxon>
        <taxon>Ophiostomatales</taxon>
        <taxon>Ophiostomataceae</taxon>
        <taxon>Ophiostoma</taxon>
    </lineage>
</organism>
<feature type="compositionally biased region" description="Low complexity" evidence="10">
    <location>
        <begin position="67"/>
        <end position="107"/>
    </location>
</feature>
<dbReference type="Proteomes" id="UP000016923">
    <property type="component" value="Unassembled WGS sequence"/>
</dbReference>
<dbReference type="PANTHER" id="PTHR31404:SF0">
    <property type="entry name" value="MITOCHONDRIAL GENOME MAINTENANCE PROTEIN MGM101"/>
    <property type="match status" value="1"/>
</dbReference>
<proteinExistence type="inferred from homology"/>
<evidence type="ECO:0000256" key="10">
    <source>
        <dbReference type="SAM" id="MobiDB-lite"/>
    </source>
</evidence>
<dbReference type="STRING" id="1262450.S3CL56"/>
<evidence type="ECO:0000256" key="6">
    <source>
        <dbReference type="ARBA" id="ARBA00023125"/>
    </source>
</evidence>
<evidence type="ECO:0000256" key="2">
    <source>
        <dbReference type="ARBA" id="ARBA00007053"/>
    </source>
</evidence>
<evidence type="ECO:0000256" key="7">
    <source>
        <dbReference type="ARBA" id="ARBA00023128"/>
    </source>
</evidence>
<dbReference type="EMBL" id="KE148151">
    <property type="protein sequence ID" value="EPE07203.1"/>
    <property type="molecule type" value="Genomic_DNA"/>
</dbReference>
<feature type="compositionally biased region" description="Low complexity" evidence="10">
    <location>
        <begin position="14"/>
        <end position="43"/>
    </location>
</feature>
<dbReference type="GO" id="GO:0003697">
    <property type="term" value="F:single-stranded DNA binding"/>
    <property type="evidence" value="ECO:0007669"/>
    <property type="project" value="InterPro"/>
</dbReference>
<dbReference type="GO" id="GO:0000725">
    <property type="term" value="P:recombinational repair"/>
    <property type="evidence" value="ECO:0007669"/>
    <property type="project" value="TreeGrafter"/>
</dbReference>
<dbReference type="Pfam" id="PF06420">
    <property type="entry name" value="Mgm101p"/>
    <property type="match status" value="1"/>
</dbReference>
<evidence type="ECO:0000313" key="11">
    <source>
        <dbReference type="EMBL" id="EPE07203.1"/>
    </source>
</evidence>
<dbReference type="InterPro" id="IPR009446">
    <property type="entry name" value="Mgm101"/>
</dbReference>
<keyword evidence="4" id="KW-0227">DNA damage</keyword>
<comment type="similarity">
    <text evidence="2">Belongs to the MGM101 family.</text>
</comment>
<evidence type="ECO:0000313" key="12">
    <source>
        <dbReference type="Proteomes" id="UP000016923"/>
    </source>
</evidence>
<dbReference type="AlphaFoldDB" id="S3CL56"/>
<keyword evidence="12" id="KW-1185">Reference proteome</keyword>
<keyword evidence="7" id="KW-0496">Mitochondrion</keyword>
<keyword evidence="6" id="KW-0238">DNA-binding</keyword>
<evidence type="ECO:0000256" key="9">
    <source>
        <dbReference type="ARBA" id="ARBA00023271"/>
    </source>
</evidence>
<evidence type="ECO:0000256" key="5">
    <source>
        <dbReference type="ARBA" id="ARBA00022946"/>
    </source>
</evidence>
<evidence type="ECO:0000256" key="1">
    <source>
        <dbReference type="ARBA" id="ARBA00004436"/>
    </source>
</evidence>
<reference evidence="11 12" key="1">
    <citation type="journal article" date="2013" name="BMC Genomics">
        <title>The genome and transcriptome of the pine saprophyte Ophiostoma piceae, and a comparison with the bark beetle-associated pine pathogen Grosmannia clavigera.</title>
        <authorList>
            <person name="Haridas S."/>
            <person name="Wang Y."/>
            <person name="Lim L."/>
            <person name="Massoumi Alamouti S."/>
            <person name="Jackman S."/>
            <person name="Docking R."/>
            <person name="Robertson G."/>
            <person name="Birol I."/>
            <person name="Bohlmann J."/>
            <person name="Breuil C."/>
        </authorList>
    </citation>
    <scope>NUCLEOTIDE SEQUENCE [LARGE SCALE GENOMIC DNA]</scope>
    <source>
        <strain evidence="11 12">UAMH 11346</strain>
    </source>
</reference>
<evidence type="ECO:0000256" key="8">
    <source>
        <dbReference type="ARBA" id="ARBA00023204"/>
    </source>
</evidence>
<protein>
    <recommendedName>
        <fullName evidence="3">Mitochondrial genome maintenance protein MGM101</fullName>
    </recommendedName>
</protein>
<evidence type="ECO:0000256" key="3">
    <source>
        <dbReference type="ARBA" id="ARBA00013628"/>
    </source>
</evidence>